<dbReference type="NCBIfam" id="TIGR02985">
    <property type="entry name" value="Sig70_bacteroi1"/>
    <property type="match status" value="1"/>
</dbReference>
<dbReference type="PANTHER" id="PTHR43133:SF46">
    <property type="entry name" value="RNA POLYMERASE SIGMA-70 FACTOR ECF SUBFAMILY"/>
    <property type="match status" value="1"/>
</dbReference>
<dbReference type="GO" id="GO:0006352">
    <property type="term" value="P:DNA-templated transcription initiation"/>
    <property type="evidence" value="ECO:0007669"/>
    <property type="project" value="InterPro"/>
</dbReference>
<dbReference type="InterPro" id="IPR014327">
    <property type="entry name" value="RNA_pol_sigma70_bacteroid"/>
</dbReference>
<dbReference type="InterPro" id="IPR036388">
    <property type="entry name" value="WH-like_DNA-bd_sf"/>
</dbReference>
<reference evidence="6 7" key="1">
    <citation type="submission" date="2016-11" db="EMBL/GenBank/DDBJ databases">
        <title>Whole genomes of Flavobacteriaceae.</title>
        <authorList>
            <person name="Stine C."/>
            <person name="Li C."/>
            <person name="Tadesse D."/>
        </authorList>
    </citation>
    <scope>NUCLEOTIDE SEQUENCE [LARGE SCALE GENOMIC DNA]</scope>
    <source>
        <strain evidence="6 7">DSM 18292</strain>
    </source>
</reference>
<sequence>MSPKFNFNEEELLQQFADGSEQAFTILYDQYKNVVYASALKITKSKTLSEEVVQDVFMNIWLKREELRDVVNFESYLFISGRNHIFNMIKKIAREDTFKDELKRGDFSFNATDSFLEDEQYNVLLDQILLKLPPQQQKIYQMARVEGLSYQKIGEILDISPLTVKKHMAQALKLIRTQLARHINLIVLSLSYFFTQN</sequence>
<dbReference type="AlphaFoldDB" id="A0A226HNQ7"/>
<dbReference type="Proteomes" id="UP000198345">
    <property type="component" value="Unassembled WGS sequence"/>
</dbReference>
<organism evidence="6 7">
    <name type="scientific">Flavobacterium hercynium</name>
    <dbReference type="NCBI Taxonomy" id="387094"/>
    <lineage>
        <taxon>Bacteria</taxon>
        <taxon>Pseudomonadati</taxon>
        <taxon>Bacteroidota</taxon>
        <taxon>Flavobacteriia</taxon>
        <taxon>Flavobacteriales</taxon>
        <taxon>Flavobacteriaceae</taxon>
        <taxon>Flavobacterium</taxon>
    </lineage>
</organism>
<accession>A0A226HNQ7</accession>
<dbReference type="InterPro" id="IPR014284">
    <property type="entry name" value="RNA_pol_sigma-70_dom"/>
</dbReference>
<feature type="domain" description="HTH luxR-type" evidence="5">
    <location>
        <begin position="129"/>
        <end position="183"/>
    </location>
</feature>
<protein>
    <recommendedName>
        <fullName evidence="5">HTH luxR-type domain-containing protein</fullName>
    </recommendedName>
</protein>
<keyword evidence="3" id="KW-0731">Sigma factor</keyword>
<keyword evidence="4" id="KW-0804">Transcription</keyword>
<dbReference type="InterPro" id="IPR007627">
    <property type="entry name" value="RNA_pol_sigma70_r2"/>
</dbReference>
<dbReference type="NCBIfam" id="TIGR02937">
    <property type="entry name" value="sigma70-ECF"/>
    <property type="match status" value="1"/>
</dbReference>
<dbReference type="Pfam" id="PF04542">
    <property type="entry name" value="Sigma70_r2"/>
    <property type="match status" value="1"/>
</dbReference>
<evidence type="ECO:0000256" key="2">
    <source>
        <dbReference type="ARBA" id="ARBA00023015"/>
    </source>
</evidence>
<evidence type="ECO:0000256" key="4">
    <source>
        <dbReference type="ARBA" id="ARBA00023163"/>
    </source>
</evidence>
<dbReference type="InterPro" id="IPR000792">
    <property type="entry name" value="Tscrpt_reg_LuxR_C"/>
</dbReference>
<dbReference type="PANTHER" id="PTHR43133">
    <property type="entry name" value="RNA POLYMERASE ECF-TYPE SIGMA FACTO"/>
    <property type="match status" value="1"/>
</dbReference>
<dbReference type="Gene3D" id="1.10.1740.10">
    <property type="match status" value="1"/>
</dbReference>
<dbReference type="SMART" id="SM00421">
    <property type="entry name" value="HTH_LUXR"/>
    <property type="match status" value="1"/>
</dbReference>
<keyword evidence="7" id="KW-1185">Reference proteome</keyword>
<evidence type="ECO:0000259" key="5">
    <source>
        <dbReference type="SMART" id="SM00421"/>
    </source>
</evidence>
<dbReference type="InterPro" id="IPR013324">
    <property type="entry name" value="RNA_pol_sigma_r3/r4-like"/>
</dbReference>
<dbReference type="GO" id="GO:0003677">
    <property type="term" value="F:DNA binding"/>
    <property type="evidence" value="ECO:0007669"/>
    <property type="project" value="InterPro"/>
</dbReference>
<dbReference type="OrthoDB" id="759001at2"/>
<comment type="caution">
    <text evidence="6">The sequence shown here is derived from an EMBL/GenBank/DDBJ whole genome shotgun (WGS) entry which is preliminary data.</text>
</comment>
<dbReference type="GO" id="GO:0016987">
    <property type="term" value="F:sigma factor activity"/>
    <property type="evidence" value="ECO:0007669"/>
    <property type="project" value="UniProtKB-KW"/>
</dbReference>
<evidence type="ECO:0000256" key="3">
    <source>
        <dbReference type="ARBA" id="ARBA00023082"/>
    </source>
</evidence>
<dbReference type="EMBL" id="MUGW01000003">
    <property type="protein sequence ID" value="OXA95903.1"/>
    <property type="molecule type" value="Genomic_DNA"/>
</dbReference>
<evidence type="ECO:0000256" key="1">
    <source>
        <dbReference type="ARBA" id="ARBA00010641"/>
    </source>
</evidence>
<keyword evidence="2" id="KW-0805">Transcription regulation</keyword>
<name>A0A226HNQ7_9FLAO</name>
<evidence type="ECO:0000313" key="7">
    <source>
        <dbReference type="Proteomes" id="UP000198345"/>
    </source>
</evidence>
<proteinExistence type="inferred from homology"/>
<evidence type="ECO:0000313" key="6">
    <source>
        <dbReference type="EMBL" id="OXA95903.1"/>
    </source>
</evidence>
<dbReference type="SUPFAM" id="SSF88946">
    <property type="entry name" value="Sigma2 domain of RNA polymerase sigma factors"/>
    <property type="match status" value="1"/>
</dbReference>
<dbReference type="Pfam" id="PF08281">
    <property type="entry name" value="Sigma70_r4_2"/>
    <property type="match status" value="1"/>
</dbReference>
<dbReference type="CDD" id="cd06171">
    <property type="entry name" value="Sigma70_r4"/>
    <property type="match status" value="1"/>
</dbReference>
<gene>
    <name evidence="6" type="ORF">B0A66_02035</name>
</gene>
<dbReference type="InterPro" id="IPR039425">
    <property type="entry name" value="RNA_pol_sigma-70-like"/>
</dbReference>
<dbReference type="RefSeq" id="WP_089048185.1">
    <property type="nucleotide sequence ID" value="NZ_FXTV01000017.1"/>
</dbReference>
<comment type="similarity">
    <text evidence="1">Belongs to the sigma-70 factor family. ECF subfamily.</text>
</comment>
<dbReference type="InterPro" id="IPR013325">
    <property type="entry name" value="RNA_pol_sigma_r2"/>
</dbReference>
<dbReference type="InterPro" id="IPR013249">
    <property type="entry name" value="RNA_pol_sigma70_r4_t2"/>
</dbReference>
<dbReference type="Gene3D" id="1.10.10.10">
    <property type="entry name" value="Winged helix-like DNA-binding domain superfamily/Winged helix DNA-binding domain"/>
    <property type="match status" value="1"/>
</dbReference>
<dbReference type="SUPFAM" id="SSF88659">
    <property type="entry name" value="Sigma3 and sigma4 domains of RNA polymerase sigma factors"/>
    <property type="match status" value="1"/>
</dbReference>